<dbReference type="InterPro" id="IPR000109">
    <property type="entry name" value="POT_fam"/>
</dbReference>
<keyword evidence="4" id="KW-0571">Peptide transport</keyword>
<dbReference type="InterPro" id="IPR036259">
    <property type="entry name" value="MFS_trans_sf"/>
</dbReference>
<feature type="transmembrane region" description="Helical" evidence="8">
    <location>
        <begin position="520"/>
        <end position="543"/>
    </location>
</feature>
<feature type="transmembrane region" description="Helical" evidence="8">
    <location>
        <begin position="302"/>
        <end position="322"/>
    </location>
</feature>
<dbReference type="CDD" id="cd17346">
    <property type="entry name" value="MFS_DtpA_like"/>
    <property type="match status" value="1"/>
</dbReference>
<keyword evidence="6 8" id="KW-0472">Membrane</keyword>
<proteinExistence type="inferred from homology"/>
<sequence length="597" mass="65615">MVESPTADSPAEPDITRVNPAAEKTWFGHPRQLARMFTTEMWERFGFYGMRALLTLYLTQHFMFGDRQATGIYGGFTALVYLTPLVGGYLADQFLGSKRAVKFGAIVMSLGYLILCFGGPTAQPHAKIDGQRYEVSIEQAGDKQVRYVVDGTRKLEIKGNEDGTVDLLENGQLARKVAKGNFESDADRSPLYVMIMLIGLSMVSTGNGFFKPNISTMVGELYEVGDRRRDAGFTIFYMGINIGSLFSQILCPLLAVLFGWWAGFGLAAIGMMVSWSLIQFNGNTLAGYGEPPARPEVERQQWFIYAGALLIVPVFYFLYVNLMNSVEPEPGSGILGYIASLPIMGKFLFGTFALSVPGILIWSFLSGSRQEFQMMLAAMTLIVFNVVFWTLFEQAGSSLTLFADRNTDLSVFGLFSITAPQTQFFNAAFIVLLAPFMSILWTSLAKRGLEPSIPVKFGIALIGVAGGFLLLVWGAQFADAGFQVGIWWLAGLYFVHSFAELCISPVGLSMITKLSIARVVGLMMGVWFLSISVAQYVAGMIAQVASVETVGGQVTNLKVSLDVYVHVFTLISYWAIGLGVLLLLLSWPLKKWMHGVQ</sequence>
<feature type="transmembrane region" description="Helical" evidence="8">
    <location>
        <begin position="231"/>
        <end position="255"/>
    </location>
</feature>
<keyword evidence="10" id="KW-1185">Reference proteome</keyword>
<dbReference type="PROSITE" id="PS01022">
    <property type="entry name" value="PTR2_1"/>
    <property type="match status" value="1"/>
</dbReference>
<dbReference type="Proteomes" id="UP001273531">
    <property type="component" value="Unassembled WGS sequence"/>
</dbReference>
<feature type="transmembrane region" description="Helical" evidence="8">
    <location>
        <begin position="424"/>
        <end position="445"/>
    </location>
</feature>
<dbReference type="SUPFAM" id="SSF103473">
    <property type="entry name" value="MFS general substrate transporter"/>
    <property type="match status" value="1"/>
</dbReference>
<dbReference type="NCBIfam" id="TIGR00924">
    <property type="entry name" value="yjdL_sub1_fam"/>
    <property type="match status" value="1"/>
</dbReference>
<dbReference type="InterPro" id="IPR005279">
    <property type="entry name" value="Dipep/tripep_permease"/>
</dbReference>
<evidence type="ECO:0000256" key="7">
    <source>
        <dbReference type="RuleBase" id="RU003755"/>
    </source>
</evidence>
<evidence type="ECO:0000256" key="1">
    <source>
        <dbReference type="ARBA" id="ARBA00004141"/>
    </source>
</evidence>
<dbReference type="PROSITE" id="PS01023">
    <property type="entry name" value="PTR2_2"/>
    <property type="match status" value="1"/>
</dbReference>
<dbReference type="Pfam" id="PF00854">
    <property type="entry name" value="PTR2"/>
    <property type="match status" value="2"/>
</dbReference>
<comment type="subcellular location">
    <subcellularLocation>
        <location evidence="1 7">Membrane</location>
        <topology evidence="1 7">Multi-pass membrane protein</topology>
    </subcellularLocation>
</comment>
<dbReference type="RefSeq" id="WP_317228145.1">
    <property type="nucleotide sequence ID" value="NZ_JAWJEJ010000002.1"/>
</dbReference>
<dbReference type="PANTHER" id="PTHR11654">
    <property type="entry name" value="OLIGOPEPTIDE TRANSPORTER-RELATED"/>
    <property type="match status" value="1"/>
</dbReference>
<keyword evidence="7" id="KW-0813">Transport</keyword>
<organism evidence="9 10">
    <name type="scientific">Sphingomonas agrestis</name>
    <dbReference type="NCBI Taxonomy" id="3080540"/>
    <lineage>
        <taxon>Bacteria</taxon>
        <taxon>Pseudomonadati</taxon>
        <taxon>Pseudomonadota</taxon>
        <taxon>Alphaproteobacteria</taxon>
        <taxon>Sphingomonadales</taxon>
        <taxon>Sphingomonadaceae</taxon>
        <taxon>Sphingomonas</taxon>
    </lineage>
</organism>
<evidence type="ECO:0000256" key="2">
    <source>
        <dbReference type="ARBA" id="ARBA00005982"/>
    </source>
</evidence>
<keyword evidence="5 8" id="KW-1133">Transmembrane helix</keyword>
<feature type="transmembrane region" description="Helical" evidence="8">
    <location>
        <begin position="457"/>
        <end position="474"/>
    </location>
</feature>
<dbReference type="Gene3D" id="1.20.1250.20">
    <property type="entry name" value="MFS general substrate transporter like domains"/>
    <property type="match status" value="2"/>
</dbReference>
<feature type="transmembrane region" description="Helical" evidence="8">
    <location>
        <begin position="103"/>
        <end position="122"/>
    </location>
</feature>
<name>A0ABU3YC66_9SPHN</name>
<feature type="transmembrane region" description="Helical" evidence="8">
    <location>
        <begin position="70"/>
        <end position="91"/>
    </location>
</feature>
<evidence type="ECO:0000256" key="3">
    <source>
        <dbReference type="ARBA" id="ARBA00022692"/>
    </source>
</evidence>
<keyword evidence="3 7" id="KW-0812">Transmembrane</keyword>
<dbReference type="InterPro" id="IPR018456">
    <property type="entry name" value="PTR2_symporter_CS"/>
</dbReference>
<comment type="caution">
    <text evidence="9">The sequence shown here is derived from an EMBL/GenBank/DDBJ whole genome shotgun (WGS) entry which is preliminary data.</text>
</comment>
<reference evidence="9 10" key="1">
    <citation type="submission" date="2023-10" db="EMBL/GenBank/DDBJ databases">
        <title>Sphingomonas sp. HF-S4 16S ribosomal RNA gene Genome sequencing and assembly.</title>
        <authorList>
            <person name="Lee H."/>
        </authorList>
    </citation>
    <scope>NUCLEOTIDE SEQUENCE [LARGE SCALE GENOMIC DNA]</scope>
    <source>
        <strain evidence="9 10">HF-S4</strain>
    </source>
</reference>
<gene>
    <name evidence="9" type="ORF">RZN05_18440</name>
</gene>
<feature type="transmembrane region" description="Helical" evidence="8">
    <location>
        <begin position="374"/>
        <end position="392"/>
    </location>
</feature>
<evidence type="ECO:0000313" key="9">
    <source>
        <dbReference type="EMBL" id="MDV3458983.1"/>
    </source>
</evidence>
<feature type="transmembrane region" description="Helical" evidence="8">
    <location>
        <begin position="563"/>
        <end position="585"/>
    </location>
</feature>
<feature type="transmembrane region" description="Helical" evidence="8">
    <location>
        <begin position="191"/>
        <end position="210"/>
    </location>
</feature>
<comment type="similarity">
    <text evidence="2 7">Belongs to the major facilitator superfamily. Proton-dependent oligopeptide transporter (POT/PTR) (TC 2.A.17) family.</text>
</comment>
<evidence type="ECO:0000256" key="5">
    <source>
        <dbReference type="ARBA" id="ARBA00022989"/>
    </source>
</evidence>
<evidence type="ECO:0000256" key="8">
    <source>
        <dbReference type="SAM" id="Phobius"/>
    </source>
</evidence>
<feature type="transmembrane region" description="Helical" evidence="8">
    <location>
        <begin position="486"/>
        <end position="508"/>
    </location>
</feature>
<accession>A0ABU3YC66</accession>
<keyword evidence="4" id="KW-0653">Protein transport</keyword>
<protein>
    <submittedName>
        <fullName evidence="9">Peptide MFS transporter</fullName>
    </submittedName>
</protein>
<feature type="transmembrane region" description="Helical" evidence="8">
    <location>
        <begin position="334"/>
        <end position="362"/>
    </location>
</feature>
<dbReference type="EMBL" id="JAWJEJ010000002">
    <property type="protein sequence ID" value="MDV3458983.1"/>
    <property type="molecule type" value="Genomic_DNA"/>
</dbReference>
<evidence type="ECO:0000256" key="6">
    <source>
        <dbReference type="ARBA" id="ARBA00023136"/>
    </source>
</evidence>
<evidence type="ECO:0000256" key="4">
    <source>
        <dbReference type="ARBA" id="ARBA00022856"/>
    </source>
</evidence>
<feature type="transmembrane region" description="Helical" evidence="8">
    <location>
        <begin position="45"/>
        <end position="64"/>
    </location>
</feature>
<evidence type="ECO:0000313" key="10">
    <source>
        <dbReference type="Proteomes" id="UP001273531"/>
    </source>
</evidence>
<feature type="transmembrane region" description="Helical" evidence="8">
    <location>
        <begin position="261"/>
        <end position="281"/>
    </location>
</feature>